<dbReference type="InterPro" id="IPR057522">
    <property type="entry name" value="HofO_C"/>
</dbReference>
<protein>
    <recommendedName>
        <fullName evidence="2">DNA utilization protein HofO C-terminal domain-containing protein</fullName>
    </recommendedName>
</protein>
<proteinExistence type="predicted"/>
<feature type="coiled-coil region" evidence="1">
    <location>
        <begin position="40"/>
        <end position="87"/>
    </location>
</feature>
<reference evidence="3 4" key="1">
    <citation type="submission" date="2019-06" db="EMBL/GenBank/DDBJ databases">
        <title>Taxogenomics and systematics of the genus Pantoea.</title>
        <authorList>
            <person name="Tambong J.T."/>
        </authorList>
    </citation>
    <scope>NUCLEOTIDE SEQUENCE [LARGE SCALE GENOMIC DNA]</scope>
    <source>
        <strain evidence="3 4">LMG 2558</strain>
    </source>
</reference>
<name>A0ABY2Z1T1_9GAMM</name>
<gene>
    <name evidence="3" type="ORF">FJW00_22025</name>
</gene>
<feature type="domain" description="DNA utilization protein HofO C-terminal" evidence="2">
    <location>
        <begin position="93"/>
        <end position="159"/>
    </location>
</feature>
<evidence type="ECO:0000313" key="4">
    <source>
        <dbReference type="Proteomes" id="UP000316142"/>
    </source>
</evidence>
<organism evidence="3 4">
    <name type="scientific">Pantoea anthophila</name>
    <dbReference type="NCBI Taxonomy" id="470931"/>
    <lineage>
        <taxon>Bacteria</taxon>
        <taxon>Pseudomonadati</taxon>
        <taxon>Pseudomonadota</taxon>
        <taxon>Gammaproteobacteria</taxon>
        <taxon>Enterobacterales</taxon>
        <taxon>Erwiniaceae</taxon>
        <taxon>Pantoea</taxon>
    </lineage>
</organism>
<evidence type="ECO:0000313" key="3">
    <source>
        <dbReference type="EMBL" id="TPV20955.1"/>
    </source>
</evidence>
<sequence length="162" mass="18275">MIDRWCQMAAVPRYGLLLLLALGLLLLIWLPGLRPQQQALAAERAALSQLTRTLQQRQQQWRQHPAIAQLQAQREAMQLALTRAAASEGAIDDILARRPHQLEAWQPDGPARLLTLHLPWQAFRTLFAEFAQASSPLPVHFLLLAQPHDLEAQLWLEPADAP</sequence>
<evidence type="ECO:0000256" key="1">
    <source>
        <dbReference type="SAM" id="Coils"/>
    </source>
</evidence>
<keyword evidence="4" id="KW-1185">Reference proteome</keyword>
<evidence type="ECO:0000259" key="2">
    <source>
        <dbReference type="Pfam" id="PF25319"/>
    </source>
</evidence>
<keyword evidence="1" id="KW-0175">Coiled coil</keyword>
<accession>A0ABY2Z1T1</accession>
<dbReference type="EMBL" id="VHIZ01000066">
    <property type="protein sequence ID" value="TPV20955.1"/>
    <property type="molecule type" value="Genomic_DNA"/>
</dbReference>
<dbReference type="Pfam" id="PF25319">
    <property type="entry name" value="HofO"/>
    <property type="match status" value="1"/>
</dbReference>
<comment type="caution">
    <text evidence="3">The sequence shown here is derived from an EMBL/GenBank/DDBJ whole genome shotgun (WGS) entry which is preliminary data.</text>
</comment>
<dbReference type="Proteomes" id="UP000316142">
    <property type="component" value="Unassembled WGS sequence"/>
</dbReference>
<dbReference type="RefSeq" id="WP_140925655.1">
    <property type="nucleotide sequence ID" value="NZ_CP122311.1"/>
</dbReference>